<feature type="region of interest" description="Disordered" evidence="1">
    <location>
        <begin position="30"/>
        <end position="53"/>
    </location>
</feature>
<sequence length="237" mass="26255">MDVCFFLCWSLLNGAGKYRAVLSKANLGPQSSKVGQELNEKPPPVHPTEIRTSISPPSAVELNTTSALANYATEAVNFCPFCELNSSFVHFTDRAKTCPVRELGSACASQFTDWLVHELDRSRRHLFHGLDEFLTGSEPALALRENGKPFRKNHPQFTDRDSNLDIPILSSRAQHDKRVSQLRHRGGTYPPISRESSKASCLCRETEALVVFPQHENGVISLVRSALNVSSSNHAVL</sequence>
<evidence type="ECO:0000256" key="1">
    <source>
        <dbReference type="SAM" id="MobiDB-lite"/>
    </source>
</evidence>
<protein>
    <submittedName>
        <fullName evidence="2">Uncharacterized protein</fullName>
    </submittedName>
</protein>
<accession>A0A7R9ALN5</accession>
<gene>
    <name evidence="2" type="ORF">TSIB3V08_LOCUS597</name>
</gene>
<reference evidence="2" key="1">
    <citation type="submission" date="2020-11" db="EMBL/GenBank/DDBJ databases">
        <authorList>
            <person name="Tran Van P."/>
        </authorList>
    </citation>
    <scope>NUCLEOTIDE SEQUENCE</scope>
</reference>
<proteinExistence type="predicted"/>
<evidence type="ECO:0000313" key="2">
    <source>
        <dbReference type="EMBL" id="CAD7256316.1"/>
    </source>
</evidence>
<dbReference type="AlphaFoldDB" id="A0A7R9ALN5"/>
<dbReference type="EMBL" id="OC000153">
    <property type="protein sequence ID" value="CAD7256316.1"/>
    <property type="molecule type" value="Genomic_DNA"/>
</dbReference>
<name>A0A7R9ALN5_TIMSH</name>
<organism evidence="2">
    <name type="scientific">Timema shepardi</name>
    <name type="common">Walking stick</name>
    <dbReference type="NCBI Taxonomy" id="629360"/>
    <lineage>
        <taxon>Eukaryota</taxon>
        <taxon>Metazoa</taxon>
        <taxon>Ecdysozoa</taxon>
        <taxon>Arthropoda</taxon>
        <taxon>Hexapoda</taxon>
        <taxon>Insecta</taxon>
        <taxon>Pterygota</taxon>
        <taxon>Neoptera</taxon>
        <taxon>Polyneoptera</taxon>
        <taxon>Phasmatodea</taxon>
        <taxon>Timematodea</taxon>
        <taxon>Timematoidea</taxon>
        <taxon>Timematidae</taxon>
        <taxon>Timema</taxon>
    </lineage>
</organism>